<name>X1FZV3_9ZZZZ</name>
<feature type="non-terminal residue" evidence="2">
    <location>
        <position position="1"/>
    </location>
</feature>
<accession>X1FZV3</accession>
<feature type="compositionally biased region" description="Polar residues" evidence="1">
    <location>
        <begin position="9"/>
        <end position="46"/>
    </location>
</feature>
<proteinExistence type="predicted"/>
<evidence type="ECO:0000313" key="2">
    <source>
        <dbReference type="EMBL" id="GAH50512.1"/>
    </source>
</evidence>
<feature type="region of interest" description="Disordered" evidence="1">
    <location>
        <begin position="1"/>
        <end position="46"/>
    </location>
</feature>
<sequence length="46" mass="5223">QQNTHSDDSMVQQTHTQMTAQCSKTHTHTTQHGASRHTLMQITDTM</sequence>
<gene>
    <name evidence="2" type="ORF">S03H2_26412</name>
</gene>
<reference evidence="2" key="1">
    <citation type="journal article" date="2014" name="Front. Microbiol.">
        <title>High frequency of phylogenetically diverse reductive dehalogenase-homologous genes in deep subseafloor sedimentary metagenomes.</title>
        <authorList>
            <person name="Kawai M."/>
            <person name="Futagami T."/>
            <person name="Toyoda A."/>
            <person name="Takaki Y."/>
            <person name="Nishi S."/>
            <person name="Hori S."/>
            <person name="Arai W."/>
            <person name="Tsubouchi T."/>
            <person name="Morono Y."/>
            <person name="Uchiyama I."/>
            <person name="Ito T."/>
            <person name="Fujiyama A."/>
            <person name="Inagaki F."/>
            <person name="Takami H."/>
        </authorList>
    </citation>
    <scope>NUCLEOTIDE SEQUENCE</scope>
    <source>
        <strain evidence="2">Expedition CK06-06</strain>
    </source>
</reference>
<protein>
    <submittedName>
        <fullName evidence="2">Uncharacterized protein</fullName>
    </submittedName>
</protein>
<dbReference type="AlphaFoldDB" id="X1FZV3"/>
<dbReference type="EMBL" id="BARU01015306">
    <property type="protein sequence ID" value="GAH50512.1"/>
    <property type="molecule type" value="Genomic_DNA"/>
</dbReference>
<evidence type="ECO:0000256" key="1">
    <source>
        <dbReference type="SAM" id="MobiDB-lite"/>
    </source>
</evidence>
<organism evidence="2">
    <name type="scientific">marine sediment metagenome</name>
    <dbReference type="NCBI Taxonomy" id="412755"/>
    <lineage>
        <taxon>unclassified sequences</taxon>
        <taxon>metagenomes</taxon>
        <taxon>ecological metagenomes</taxon>
    </lineage>
</organism>
<comment type="caution">
    <text evidence="2">The sequence shown here is derived from an EMBL/GenBank/DDBJ whole genome shotgun (WGS) entry which is preliminary data.</text>
</comment>